<proteinExistence type="predicted"/>
<keyword evidence="3" id="KW-1185">Reference proteome</keyword>
<sequence length="805" mass="86543">MADIQRGSFRPVAAPRDTVAVQQRSLERGALPVQEVAPLAPNGIVMSAAPAAGPSGLEQLGAALSSFSPGVSALLGQRQIKKKKEDGVEAELLALRDNTMSWAEAVKADPSLAEKSPYFRKAYRARTARNRIQHQSGELLTEYYSSPLAASDDPAAVERWLVDGLKPVIDSAGTPEERVAMLEEANAVSQKFVNAHRKNAVTNLVYNNMASIGVSLGTTLDNFMLQGPAYQMPGDPDAEGAYYSALRGHESGGRNIKTAYEGGSAFGVYQITKGTWSGLIKRHPDLGLTEADRLTPEGQSKAIPALTAEFAAAIRQGGFVDTDKNVYMAHFLGGEGAVQFLRGLESNPNAPATAYASAEAVKANRNVFYTKDGRARTAQEVYARQTARFSAGITHRTDTDGLMDTSATIPALSGEIAQLEESARMQGVAPSAVNSMVITAVTGAMIEYGDPSLADAIMQPRPDGTPGAGMTLEGRQAIEQAKAQILNNQVKEENSRYAAEQRDEKVQNKAILQQVGDVLLEQLDNGETPTLPASLLREMNSISPDLADKGVKLAKSLQSFSTAEDTTAVAAFSAQVYQGTANAIDVVNKVAEGVINDPSTIRNLLSAAARNEQSSVLSRPIVRSYLSDIGDLVGDPLFESGVFQNPEKAAQATHALQNSVIRFEEQHPGASEADYAEFLAKETEVIVTRFKPDSDYALYGPGYNAAGQSDTPDRLAPRQDEAPVKVDTSRADSQEDGAVVPPHEGFNWMEKPAFKDTDSLLNSYRLFLGGDNSAAFSQWVLKLDLQTPEDIQKFVTYQKHLVRSQ</sequence>
<reference evidence="2 3" key="1">
    <citation type="submission" date="2024-06" db="EMBL/GenBank/DDBJ databases">
        <title>Genomic Encyclopedia of Type Strains, Phase IV (KMG-IV): sequencing the most valuable type-strain genomes for metagenomic binning, comparative biology and taxonomic classification.</title>
        <authorList>
            <person name="Goeker M."/>
        </authorList>
    </citation>
    <scope>NUCLEOTIDE SEQUENCE [LARGE SCALE GENOMIC DNA]</scope>
    <source>
        <strain evidence="2 3">DSM 28102</strain>
    </source>
</reference>
<protein>
    <recommendedName>
        <fullName evidence="4">Transglycosylase SLT domain-containing protein</fullName>
    </recommendedName>
</protein>
<accession>A0ABV2IDW9</accession>
<feature type="compositionally biased region" description="Basic and acidic residues" evidence="1">
    <location>
        <begin position="711"/>
        <end position="733"/>
    </location>
</feature>
<evidence type="ECO:0000313" key="3">
    <source>
        <dbReference type="Proteomes" id="UP001549164"/>
    </source>
</evidence>
<dbReference type="EMBL" id="JBEPLY010000011">
    <property type="protein sequence ID" value="MET3601120.1"/>
    <property type="molecule type" value="Genomic_DNA"/>
</dbReference>
<evidence type="ECO:0000313" key="2">
    <source>
        <dbReference type="EMBL" id="MET3601120.1"/>
    </source>
</evidence>
<gene>
    <name evidence="2" type="ORF">ABID12_003071</name>
</gene>
<feature type="region of interest" description="Disordered" evidence="1">
    <location>
        <begin position="707"/>
        <end position="743"/>
    </location>
</feature>
<dbReference type="RefSeq" id="WP_354434971.1">
    <property type="nucleotide sequence ID" value="NZ_JBEPLY010000011.1"/>
</dbReference>
<dbReference type="Proteomes" id="UP001549164">
    <property type="component" value="Unassembled WGS sequence"/>
</dbReference>
<comment type="caution">
    <text evidence="2">The sequence shown here is derived from an EMBL/GenBank/DDBJ whole genome shotgun (WGS) entry which is preliminary data.</text>
</comment>
<evidence type="ECO:0000256" key="1">
    <source>
        <dbReference type="SAM" id="MobiDB-lite"/>
    </source>
</evidence>
<evidence type="ECO:0008006" key="4">
    <source>
        <dbReference type="Google" id="ProtNLM"/>
    </source>
</evidence>
<name>A0ABV2IDW9_9HYPH</name>
<dbReference type="Gene3D" id="1.10.530.10">
    <property type="match status" value="1"/>
</dbReference>
<organism evidence="2 3">
    <name type="scientific">Martelella mangrovi</name>
    <dbReference type="NCBI Taxonomy" id="1397477"/>
    <lineage>
        <taxon>Bacteria</taxon>
        <taxon>Pseudomonadati</taxon>
        <taxon>Pseudomonadota</taxon>
        <taxon>Alphaproteobacteria</taxon>
        <taxon>Hyphomicrobiales</taxon>
        <taxon>Aurantimonadaceae</taxon>
        <taxon>Martelella</taxon>
    </lineage>
</organism>